<proteinExistence type="predicted"/>
<gene>
    <name evidence="1" type="ORF">OSB1V03_LOCUS11527</name>
</gene>
<reference evidence="1" key="1">
    <citation type="submission" date="2020-11" db="EMBL/GenBank/DDBJ databases">
        <authorList>
            <person name="Tran Van P."/>
        </authorList>
    </citation>
    <scope>NUCLEOTIDE SEQUENCE</scope>
</reference>
<protein>
    <submittedName>
        <fullName evidence="1">Uncharacterized protein</fullName>
    </submittedName>
</protein>
<keyword evidence="2" id="KW-1185">Reference proteome</keyword>
<evidence type="ECO:0000313" key="1">
    <source>
        <dbReference type="EMBL" id="CAD7631118.1"/>
    </source>
</evidence>
<name>A0A7R9KXA2_9ACAR</name>
<organism evidence="1">
    <name type="scientific">Medioppia subpectinata</name>
    <dbReference type="NCBI Taxonomy" id="1979941"/>
    <lineage>
        <taxon>Eukaryota</taxon>
        <taxon>Metazoa</taxon>
        <taxon>Ecdysozoa</taxon>
        <taxon>Arthropoda</taxon>
        <taxon>Chelicerata</taxon>
        <taxon>Arachnida</taxon>
        <taxon>Acari</taxon>
        <taxon>Acariformes</taxon>
        <taxon>Sarcoptiformes</taxon>
        <taxon>Oribatida</taxon>
        <taxon>Brachypylina</taxon>
        <taxon>Oppioidea</taxon>
        <taxon>Oppiidae</taxon>
        <taxon>Medioppia</taxon>
    </lineage>
</organism>
<dbReference type="EMBL" id="OC863600">
    <property type="protein sequence ID" value="CAD7631118.1"/>
    <property type="molecule type" value="Genomic_DNA"/>
</dbReference>
<accession>A0A7R9KXA2</accession>
<sequence>MMHYEEGICRGQECHCEGAMNKYHVFNHLANTLMTRHLVYLIITIFEQNDKNDTDGLKLTKLAWLPFDIEMNKHGLSATNMVDVIEKNIINTFESILTMVIDLLVAGPDRRAVLVLYFMQR</sequence>
<evidence type="ECO:0000313" key="2">
    <source>
        <dbReference type="Proteomes" id="UP000759131"/>
    </source>
</evidence>
<dbReference type="EMBL" id="CAJPIZ010009025">
    <property type="protein sequence ID" value="CAG2111548.1"/>
    <property type="molecule type" value="Genomic_DNA"/>
</dbReference>
<dbReference type="AlphaFoldDB" id="A0A7R9KXA2"/>
<dbReference type="Proteomes" id="UP000759131">
    <property type="component" value="Unassembled WGS sequence"/>
</dbReference>